<evidence type="ECO:0000256" key="2">
    <source>
        <dbReference type="SAM" id="Phobius"/>
    </source>
</evidence>
<evidence type="ECO:0000256" key="1">
    <source>
        <dbReference type="SAM" id="MobiDB-lite"/>
    </source>
</evidence>
<feature type="transmembrane region" description="Helical" evidence="2">
    <location>
        <begin position="211"/>
        <end position="235"/>
    </location>
</feature>
<feature type="transmembrane region" description="Helical" evidence="2">
    <location>
        <begin position="163"/>
        <end position="191"/>
    </location>
</feature>
<feature type="compositionally biased region" description="Low complexity" evidence="1">
    <location>
        <begin position="1"/>
        <end position="20"/>
    </location>
</feature>
<dbReference type="PANTHER" id="PTHR37305">
    <property type="entry name" value="INTEGRAL MEMBRANE PROTEIN-RELATED"/>
    <property type="match status" value="1"/>
</dbReference>
<keyword evidence="4" id="KW-1185">Reference proteome</keyword>
<gene>
    <name evidence="3" type="ORF">GCM10007298_15590</name>
</gene>
<dbReference type="RefSeq" id="WP_188488449.1">
    <property type="nucleotide sequence ID" value="NZ_BMCS01000001.1"/>
</dbReference>
<keyword evidence="2" id="KW-1133">Transmembrane helix</keyword>
<dbReference type="PANTHER" id="PTHR37305:SF1">
    <property type="entry name" value="MEMBRANE PROTEIN"/>
    <property type="match status" value="1"/>
</dbReference>
<evidence type="ECO:0000313" key="4">
    <source>
        <dbReference type="Proteomes" id="UP000632454"/>
    </source>
</evidence>
<keyword evidence="2" id="KW-0812">Transmembrane</keyword>
<sequence>MTENTGGTGEVETGGRAAATRKGVHDRLDGIGPVQPSTFRPGRTLSLRVEAVRQLRRRRTQVAALLLLVLPPVIAIAFSLSSDDPSTAGSDGGGRQNSALYGLATAGGANFALFTEFAAGSFLLTVLIALFCGDTVASDAGWASLRYLLVIPVRRSHLLRQKLFIGLASSAIALILLPVWAYVVGGLFFGWGPAQSPLGGEFTNGETLQRLAIVVGYTLIQSLVIAGFAFLLSVVTDAPLGAVGGATMLVILSNILDAISALDPYRQYLPTHYQFAWLDALGPNVVWEDMARGAGISLIYSSVLFGFAWWWFGRKDVVS</sequence>
<feature type="transmembrane region" description="Helical" evidence="2">
    <location>
        <begin position="117"/>
        <end position="142"/>
    </location>
</feature>
<feature type="region of interest" description="Disordered" evidence="1">
    <location>
        <begin position="1"/>
        <end position="35"/>
    </location>
</feature>
<protein>
    <submittedName>
        <fullName evidence="3">ABC transporter permease</fullName>
    </submittedName>
</protein>
<organism evidence="3 4">
    <name type="scientific">Williamsia phyllosphaerae</name>
    <dbReference type="NCBI Taxonomy" id="885042"/>
    <lineage>
        <taxon>Bacteria</taxon>
        <taxon>Bacillati</taxon>
        <taxon>Actinomycetota</taxon>
        <taxon>Actinomycetes</taxon>
        <taxon>Mycobacteriales</taxon>
        <taxon>Nocardiaceae</taxon>
        <taxon>Williamsia</taxon>
    </lineage>
</organism>
<dbReference type="Proteomes" id="UP000632454">
    <property type="component" value="Unassembled WGS sequence"/>
</dbReference>
<comment type="caution">
    <text evidence="3">The sequence shown here is derived from an EMBL/GenBank/DDBJ whole genome shotgun (WGS) entry which is preliminary data.</text>
</comment>
<proteinExistence type="predicted"/>
<accession>A0ABQ1UJC8</accession>
<feature type="transmembrane region" description="Helical" evidence="2">
    <location>
        <begin position="242"/>
        <end position="262"/>
    </location>
</feature>
<evidence type="ECO:0000313" key="3">
    <source>
        <dbReference type="EMBL" id="GGF20507.1"/>
    </source>
</evidence>
<keyword evidence="2" id="KW-0472">Membrane</keyword>
<name>A0ABQ1UJC8_9NOCA</name>
<dbReference type="EMBL" id="BMCS01000001">
    <property type="protein sequence ID" value="GGF20507.1"/>
    <property type="molecule type" value="Genomic_DNA"/>
</dbReference>
<feature type="transmembrane region" description="Helical" evidence="2">
    <location>
        <begin position="293"/>
        <end position="312"/>
    </location>
</feature>
<feature type="transmembrane region" description="Helical" evidence="2">
    <location>
        <begin position="62"/>
        <end position="80"/>
    </location>
</feature>
<reference evidence="4" key="1">
    <citation type="journal article" date="2019" name="Int. J. Syst. Evol. Microbiol.">
        <title>The Global Catalogue of Microorganisms (GCM) 10K type strain sequencing project: providing services to taxonomists for standard genome sequencing and annotation.</title>
        <authorList>
            <consortium name="The Broad Institute Genomics Platform"/>
            <consortium name="The Broad Institute Genome Sequencing Center for Infectious Disease"/>
            <person name="Wu L."/>
            <person name="Ma J."/>
        </authorList>
    </citation>
    <scope>NUCLEOTIDE SEQUENCE [LARGE SCALE GENOMIC DNA]</scope>
    <source>
        <strain evidence="4">CCM 7855</strain>
    </source>
</reference>